<dbReference type="EMBL" id="LYXA01000001">
    <property type="protein sequence ID" value="OBU76243.1"/>
    <property type="molecule type" value="Genomic_DNA"/>
</dbReference>
<reference evidence="1 2" key="1">
    <citation type="submission" date="2016-05" db="EMBL/GenBank/DDBJ databases">
        <title>First complete genome of the cyanobacterium Cylindrospermopsis raciborskii CS505, containing a circular chromosome and a single extrachromosomal element.</title>
        <authorList>
            <person name="Fuentes J."/>
            <person name="Tamames J."/>
            <person name="Allen E."/>
            <person name="Plominski A."/>
            <person name="Vasquez M."/>
        </authorList>
    </citation>
    <scope>NUCLEOTIDE SEQUENCE [LARGE SCALE GENOMIC DNA]</scope>
    <source>
        <strain evidence="1 2">CS505</strain>
    </source>
</reference>
<protein>
    <submittedName>
        <fullName evidence="1">Uncharacterized protein</fullName>
    </submittedName>
</protein>
<accession>A0A853MB83</accession>
<comment type="caution">
    <text evidence="1">The sequence shown here is derived from an EMBL/GenBank/DDBJ whole genome shotgun (WGS) entry which is preliminary data.</text>
</comment>
<evidence type="ECO:0000313" key="2">
    <source>
        <dbReference type="Proteomes" id="UP000093903"/>
    </source>
</evidence>
<organism evidence="1 2">
    <name type="scientific">Cylindrospermopsis raciborskii CS-505</name>
    <dbReference type="NCBI Taxonomy" id="533240"/>
    <lineage>
        <taxon>Bacteria</taxon>
        <taxon>Bacillati</taxon>
        <taxon>Cyanobacteriota</taxon>
        <taxon>Cyanophyceae</taxon>
        <taxon>Nostocales</taxon>
        <taxon>Aphanizomenonaceae</taxon>
        <taxon>Cylindrospermopsis</taxon>
    </lineage>
</organism>
<dbReference type="Proteomes" id="UP000093903">
    <property type="component" value="Unassembled WGS sequence"/>
</dbReference>
<name>A0A853MB83_9CYAN</name>
<gene>
    <name evidence="1" type="ORF">A9P98_07845</name>
</gene>
<sequence>MYPGKSLRILKEFSELAEFKKLINISEKRRKRMDDHEYIIGFIAFWLIDYHDYTQGRNEFLNSAMSKLNNLEDTRLKDMKRDFIKLMRIKFKSTIFKNI</sequence>
<evidence type="ECO:0000313" key="1">
    <source>
        <dbReference type="EMBL" id="OBU76243.1"/>
    </source>
</evidence>
<proteinExistence type="predicted"/>
<dbReference type="AlphaFoldDB" id="A0A853MB83"/>